<dbReference type="Pfam" id="PF01755">
    <property type="entry name" value="Glyco_transf_25"/>
    <property type="match status" value="1"/>
</dbReference>
<evidence type="ECO:0000259" key="2">
    <source>
        <dbReference type="Pfam" id="PF01755"/>
    </source>
</evidence>
<dbReference type="AlphaFoldDB" id="A0A0F7SED5"/>
<proteinExistence type="predicted"/>
<sequence>MRPVSAVYTLATGSICLFFYVWGLFFEADQSVVLSYRDELIQSIRGHDQGTTWSSIYVINLATRPDRKEHMELIAHALELNFTYIDAVVKDSPVVHWIMERMREERVVKDRIRDGVDSTMAKSIADRLWDGKTWREYVLSSFDSNSTEFLLEGTNPGVQFDYPLWPPEAPLGCYLSHLKTWHTALKNDDDDILILEDDIDAEFSLVERWKEMTRSLADEAEGWDIVYLGWIMGQERVHKPTFHPGLRKSRRPMGTHAYALSRRGLRRLDGLVHGLPNLFSAPVDHELPFKYIAQDYNSGTLQSFSATPAVIIPFSELGTDIGGGASRGWGGILADSTVERIAAYRGHPIPKKRPEEIWTMESVEDM</sequence>
<keyword evidence="3" id="KW-0808">Transferase</keyword>
<name>A0A0F7SED5_PHARH</name>
<evidence type="ECO:0000256" key="1">
    <source>
        <dbReference type="SAM" id="Phobius"/>
    </source>
</evidence>
<keyword evidence="3" id="KW-0378">Hydrolase</keyword>
<keyword evidence="1" id="KW-0472">Membrane</keyword>
<dbReference type="GO" id="GO:0016740">
    <property type="term" value="F:transferase activity"/>
    <property type="evidence" value="ECO:0007669"/>
    <property type="project" value="UniProtKB-KW"/>
</dbReference>
<dbReference type="InterPro" id="IPR002654">
    <property type="entry name" value="Glyco_trans_25"/>
</dbReference>
<keyword evidence="1" id="KW-0812">Transmembrane</keyword>
<dbReference type="GO" id="GO:0016787">
    <property type="term" value="F:hydrolase activity"/>
    <property type="evidence" value="ECO:0007669"/>
    <property type="project" value="UniProtKB-KW"/>
</dbReference>
<organism evidence="3">
    <name type="scientific">Phaffia rhodozyma</name>
    <name type="common">Yeast</name>
    <name type="synonym">Xanthophyllomyces dendrorhous</name>
    <dbReference type="NCBI Taxonomy" id="264483"/>
    <lineage>
        <taxon>Eukaryota</taxon>
        <taxon>Fungi</taxon>
        <taxon>Dikarya</taxon>
        <taxon>Basidiomycota</taxon>
        <taxon>Agaricomycotina</taxon>
        <taxon>Tremellomycetes</taxon>
        <taxon>Cystofilobasidiales</taxon>
        <taxon>Mrakiaceae</taxon>
        <taxon>Phaffia</taxon>
    </lineage>
</organism>
<reference evidence="3" key="1">
    <citation type="submission" date="2014-08" db="EMBL/GenBank/DDBJ databases">
        <authorList>
            <person name="Sharma Rahul"/>
            <person name="Thines Marco"/>
        </authorList>
    </citation>
    <scope>NUCLEOTIDE SEQUENCE</scope>
</reference>
<accession>A0A0F7SED5</accession>
<feature type="transmembrane region" description="Helical" evidence="1">
    <location>
        <begin position="6"/>
        <end position="26"/>
    </location>
</feature>
<evidence type="ECO:0000313" key="3">
    <source>
        <dbReference type="EMBL" id="CDZ96641.1"/>
    </source>
</evidence>
<keyword evidence="1" id="KW-1133">Transmembrane helix</keyword>
<feature type="domain" description="Glycosyl transferase family 25" evidence="2">
    <location>
        <begin position="171"/>
        <end position="203"/>
    </location>
</feature>
<dbReference type="EMBL" id="LN483165">
    <property type="protein sequence ID" value="CDZ96641.1"/>
    <property type="molecule type" value="Genomic_DNA"/>
</dbReference>
<protein>
    <submittedName>
        <fullName evidence="3">Lysyl hydrolase/glycosyltransferase family 25</fullName>
    </submittedName>
</protein>